<organism evidence="1 2">
    <name type="scientific">Exophiala aquamarina CBS 119918</name>
    <dbReference type="NCBI Taxonomy" id="1182545"/>
    <lineage>
        <taxon>Eukaryota</taxon>
        <taxon>Fungi</taxon>
        <taxon>Dikarya</taxon>
        <taxon>Ascomycota</taxon>
        <taxon>Pezizomycotina</taxon>
        <taxon>Eurotiomycetes</taxon>
        <taxon>Chaetothyriomycetidae</taxon>
        <taxon>Chaetothyriales</taxon>
        <taxon>Herpotrichiellaceae</taxon>
        <taxon>Exophiala</taxon>
    </lineage>
</organism>
<dbReference type="PANTHER" id="PTHR46082:SF11">
    <property type="entry name" value="AAA+ ATPASE DOMAIN-CONTAINING PROTEIN-RELATED"/>
    <property type="match status" value="1"/>
</dbReference>
<dbReference type="EMBL" id="AMGV01000005">
    <property type="protein sequence ID" value="KEF56893.1"/>
    <property type="molecule type" value="Genomic_DNA"/>
</dbReference>
<dbReference type="Gene3D" id="3.40.50.1580">
    <property type="entry name" value="Nucleoside phosphorylase domain"/>
    <property type="match status" value="1"/>
</dbReference>
<dbReference type="GeneID" id="25281997"/>
<dbReference type="HOGENOM" id="CLU_000288_34_22_1"/>
<gene>
    <name evidence="1" type="ORF">A1O9_07083</name>
</gene>
<proteinExistence type="predicted"/>
<dbReference type="GO" id="GO:0003824">
    <property type="term" value="F:catalytic activity"/>
    <property type="evidence" value="ECO:0007669"/>
    <property type="project" value="InterPro"/>
</dbReference>
<evidence type="ECO:0000313" key="2">
    <source>
        <dbReference type="Proteomes" id="UP000027920"/>
    </source>
</evidence>
<dbReference type="VEuPathDB" id="FungiDB:A1O9_07083"/>
<sequence length="272" mass="29777">MFHGFTYEHYNLSDYIDSLFQEFPAMQLVLSIGLADGVGNFVISDIRLGDAVVGIPTRKSATAFGTSFDGLGGEGRLVWEQGPPAALAVSALSKLEAMLPYEDSVDGCFSVPSLLHPRTFSRPHRDLDKLFLPTYLHEHARSDCSVCEDSYLIRRSPRETGNIVVHQGSIACTAPPHASEYERCANYLGELGCLCVDQQQTTPFGDFPCLLVRGIASYFDTHPTPQWRNYAAAAAATVARRVLAEIPPGEDPADYGAGYLTQDYLSVFNSSR</sequence>
<dbReference type="InterPro" id="IPR035994">
    <property type="entry name" value="Nucleoside_phosphorylase_sf"/>
</dbReference>
<dbReference type="InterPro" id="IPR053137">
    <property type="entry name" value="NLR-like"/>
</dbReference>
<dbReference type="AlphaFoldDB" id="A0A072PC79"/>
<comment type="caution">
    <text evidence="1">The sequence shown here is derived from an EMBL/GenBank/DDBJ whole genome shotgun (WGS) entry which is preliminary data.</text>
</comment>
<dbReference type="SUPFAM" id="SSF53167">
    <property type="entry name" value="Purine and uridine phosphorylases"/>
    <property type="match status" value="1"/>
</dbReference>
<dbReference type="Proteomes" id="UP000027920">
    <property type="component" value="Unassembled WGS sequence"/>
</dbReference>
<name>A0A072PC79_9EURO</name>
<keyword evidence="2" id="KW-1185">Reference proteome</keyword>
<evidence type="ECO:0000313" key="1">
    <source>
        <dbReference type="EMBL" id="KEF56893.1"/>
    </source>
</evidence>
<evidence type="ECO:0008006" key="3">
    <source>
        <dbReference type="Google" id="ProtNLM"/>
    </source>
</evidence>
<dbReference type="PANTHER" id="PTHR46082">
    <property type="entry name" value="ATP/GTP-BINDING PROTEIN-RELATED"/>
    <property type="match status" value="1"/>
</dbReference>
<dbReference type="RefSeq" id="XP_013259483.1">
    <property type="nucleotide sequence ID" value="XM_013404029.1"/>
</dbReference>
<accession>A0A072PC79</accession>
<protein>
    <recommendedName>
        <fullName evidence="3">Nucleoside phosphorylase domain-containing protein</fullName>
    </recommendedName>
</protein>
<dbReference type="STRING" id="1182545.A0A072PC79"/>
<reference evidence="1 2" key="1">
    <citation type="submission" date="2013-03" db="EMBL/GenBank/DDBJ databases">
        <title>The Genome Sequence of Exophiala aquamarina CBS 119918.</title>
        <authorList>
            <consortium name="The Broad Institute Genomics Platform"/>
            <person name="Cuomo C."/>
            <person name="de Hoog S."/>
            <person name="Gorbushina A."/>
            <person name="Walker B."/>
            <person name="Young S.K."/>
            <person name="Zeng Q."/>
            <person name="Gargeya S."/>
            <person name="Fitzgerald M."/>
            <person name="Haas B."/>
            <person name="Abouelleil A."/>
            <person name="Allen A.W."/>
            <person name="Alvarado L."/>
            <person name="Arachchi H.M."/>
            <person name="Berlin A.M."/>
            <person name="Chapman S.B."/>
            <person name="Gainer-Dewar J."/>
            <person name="Goldberg J."/>
            <person name="Griggs A."/>
            <person name="Gujja S."/>
            <person name="Hansen M."/>
            <person name="Howarth C."/>
            <person name="Imamovic A."/>
            <person name="Ireland A."/>
            <person name="Larimer J."/>
            <person name="McCowan C."/>
            <person name="Murphy C."/>
            <person name="Pearson M."/>
            <person name="Poon T.W."/>
            <person name="Priest M."/>
            <person name="Roberts A."/>
            <person name="Saif S."/>
            <person name="Shea T."/>
            <person name="Sisk P."/>
            <person name="Sykes S."/>
            <person name="Wortman J."/>
            <person name="Nusbaum C."/>
            <person name="Birren B."/>
        </authorList>
    </citation>
    <scope>NUCLEOTIDE SEQUENCE [LARGE SCALE GENOMIC DNA]</scope>
    <source>
        <strain evidence="1 2">CBS 119918</strain>
    </source>
</reference>
<dbReference type="GO" id="GO:0009116">
    <property type="term" value="P:nucleoside metabolic process"/>
    <property type="evidence" value="ECO:0007669"/>
    <property type="project" value="InterPro"/>
</dbReference>